<proteinExistence type="predicted"/>
<dbReference type="AlphaFoldDB" id="A0AAV2QNZ9"/>
<comment type="caution">
    <text evidence="2">The sequence shown here is derived from an EMBL/GenBank/DDBJ whole genome shotgun (WGS) entry which is preliminary data.</text>
</comment>
<sequence length="100" mass="10638">NCSRNYTTRMKAYLAVLGFLLALIAINDEVAAQTLTEQEKGVVASLASRILEVVAAAAGGGAQDGDVVEAVKRNSGTINSMLGLPHTYNIERMMSRAGRR</sequence>
<gene>
    <name evidence="2" type="ORF">MNOR_LOCUS15339</name>
</gene>
<feature type="chain" id="PRO_5043360008" evidence="1">
    <location>
        <begin position="33"/>
        <end position="100"/>
    </location>
</feature>
<dbReference type="EMBL" id="CAXKWB010009555">
    <property type="protein sequence ID" value="CAL4095159.1"/>
    <property type="molecule type" value="Genomic_DNA"/>
</dbReference>
<protein>
    <submittedName>
        <fullName evidence="2">Uncharacterized protein</fullName>
    </submittedName>
</protein>
<evidence type="ECO:0000313" key="2">
    <source>
        <dbReference type="EMBL" id="CAL4095159.1"/>
    </source>
</evidence>
<reference evidence="2 3" key="1">
    <citation type="submission" date="2024-05" db="EMBL/GenBank/DDBJ databases">
        <authorList>
            <person name="Wallberg A."/>
        </authorList>
    </citation>
    <scope>NUCLEOTIDE SEQUENCE [LARGE SCALE GENOMIC DNA]</scope>
</reference>
<feature type="non-terminal residue" evidence="2">
    <location>
        <position position="1"/>
    </location>
</feature>
<accession>A0AAV2QNZ9</accession>
<evidence type="ECO:0000256" key="1">
    <source>
        <dbReference type="SAM" id="SignalP"/>
    </source>
</evidence>
<dbReference type="Proteomes" id="UP001497623">
    <property type="component" value="Unassembled WGS sequence"/>
</dbReference>
<organism evidence="2 3">
    <name type="scientific">Meganyctiphanes norvegica</name>
    <name type="common">Northern krill</name>
    <name type="synonym">Thysanopoda norvegica</name>
    <dbReference type="NCBI Taxonomy" id="48144"/>
    <lineage>
        <taxon>Eukaryota</taxon>
        <taxon>Metazoa</taxon>
        <taxon>Ecdysozoa</taxon>
        <taxon>Arthropoda</taxon>
        <taxon>Crustacea</taxon>
        <taxon>Multicrustacea</taxon>
        <taxon>Malacostraca</taxon>
        <taxon>Eumalacostraca</taxon>
        <taxon>Eucarida</taxon>
        <taxon>Euphausiacea</taxon>
        <taxon>Euphausiidae</taxon>
        <taxon>Meganyctiphanes</taxon>
    </lineage>
</organism>
<keyword evidence="3" id="KW-1185">Reference proteome</keyword>
<evidence type="ECO:0000313" key="3">
    <source>
        <dbReference type="Proteomes" id="UP001497623"/>
    </source>
</evidence>
<feature type="signal peptide" evidence="1">
    <location>
        <begin position="1"/>
        <end position="32"/>
    </location>
</feature>
<keyword evidence="1" id="KW-0732">Signal</keyword>
<name>A0AAV2QNZ9_MEGNR</name>